<dbReference type="EMBL" id="QBKN01000002">
    <property type="protein sequence ID" value="PTX52044.1"/>
    <property type="molecule type" value="Genomic_DNA"/>
</dbReference>
<evidence type="ECO:0000313" key="2">
    <source>
        <dbReference type="Proteomes" id="UP000244069"/>
    </source>
</evidence>
<organism evidence="1 2">
    <name type="scientific">Allosediminivita pacifica</name>
    <dbReference type="NCBI Taxonomy" id="1267769"/>
    <lineage>
        <taxon>Bacteria</taxon>
        <taxon>Pseudomonadati</taxon>
        <taxon>Pseudomonadota</taxon>
        <taxon>Alphaproteobacteria</taxon>
        <taxon>Rhodobacterales</taxon>
        <taxon>Paracoccaceae</taxon>
        <taxon>Allosediminivita</taxon>
    </lineage>
</organism>
<sequence length="155" mass="16127">MTGAMTETTAKFTDLATRAAEGAGFPTDSAVLFGRAAARHLADDGNPQAVVRALGDSGDSPVLRLPLVLEDLRRASGAMSGAIELTLHPDDTELALAYARLVPHGAATLENAPGMPTRLRVEPGEGEAPALPDRIEVPKPVIERLTALAVREGVS</sequence>
<reference evidence="1 2" key="1">
    <citation type="submission" date="2018-04" db="EMBL/GenBank/DDBJ databases">
        <title>Genomic Encyclopedia of Archaeal and Bacterial Type Strains, Phase II (KMG-II): from individual species to whole genera.</title>
        <authorList>
            <person name="Goeker M."/>
        </authorList>
    </citation>
    <scope>NUCLEOTIDE SEQUENCE [LARGE SCALE GENOMIC DNA]</scope>
    <source>
        <strain evidence="1 2">DSM 29329</strain>
    </source>
</reference>
<protein>
    <submittedName>
        <fullName evidence="1">Uncharacterized protein</fullName>
    </submittedName>
</protein>
<dbReference type="AlphaFoldDB" id="A0A2T6B7L1"/>
<accession>A0A2T6B7L1</accession>
<keyword evidence="2" id="KW-1185">Reference proteome</keyword>
<proteinExistence type="predicted"/>
<dbReference type="Proteomes" id="UP000244069">
    <property type="component" value="Unassembled WGS sequence"/>
</dbReference>
<evidence type="ECO:0000313" key="1">
    <source>
        <dbReference type="EMBL" id="PTX52044.1"/>
    </source>
</evidence>
<comment type="caution">
    <text evidence="1">The sequence shown here is derived from an EMBL/GenBank/DDBJ whole genome shotgun (WGS) entry which is preliminary data.</text>
</comment>
<name>A0A2T6B7L1_9RHOB</name>
<gene>
    <name evidence="1" type="ORF">C8N44_10289</name>
</gene>